<evidence type="ECO:0000313" key="3">
    <source>
        <dbReference type="Proteomes" id="UP000565521"/>
    </source>
</evidence>
<sequence length="175" mass="18396">MKKLLLLAVLSAALISSPLTGLGQAAIKGTVVYEGAADTGAKVFALPRAKADSLGLSLQSYANYKTAYSAFHVGGLLSKAERRLTPADRQTKQLLKDAERALSQPKMLIELGVVRCPRTVADGAGNYVLPLPSGEYVLITTSAHLKAASVIEIGGLMDFQLINVADAPTQVVVSF</sequence>
<dbReference type="EMBL" id="JABKAU010000054">
    <property type="protein sequence ID" value="NVO33206.1"/>
    <property type="molecule type" value="Genomic_DNA"/>
</dbReference>
<dbReference type="AlphaFoldDB" id="A0A7Y7PSG4"/>
<accession>A0A7Y7PSG4</accession>
<feature type="chain" id="PRO_5030795658" description="Carboxypeptidase regulatory-like domain-containing protein" evidence="1">
    <location>
        <begin position="22"/>
        <end position="175"/>
    </location>
</feature>
<keyword evidence="3" id="KW-1185">Reference proteome</keyword>
<gene>
    <name evidence="2" type="ORF">HW554_18525</name>
</gene>
<evidence type="ECO:0000313" key="2">
    <source>
        <dbReference type="EMBL" id="NVO33206.1"/>
    </source>
</evidence>
<protein>
    <recommendedName>
        <fullName evidence="4">Carboxypeptidase regulatory-like domain-containing protein</fullName>
    </recommendedName>
</protein>
<dbReference type="Proteomes" id="UP000565521">
    <property type="component" value="Unassembled WGS sequence"/>
</dbReference>
<proteinExistence type="predicted"/>
<evidence type="ECO:0008006" key="4">
    <source>
        <dbReference type="Google" id="ProtNLM"/>
    </source>
</evidence>
<reference evidence="2 3" key="1">
    <citation type="submission" date="2020-05" db="EMBL/GenBank/DDBJ databases">
        <title>Hymenobacter terrestris sp. nov. and Hymenobacter lapidiphilus sp. nov., isolated from regoliths in Antarctica.</title>
        <authorList>
            <person name="Sedlacek I."/>
            <person name="Pantucek R."/>
            <person name="Zeman M."/>
            <person name="Holochova P."/>
            <person name="Kralova S."/>
            <person name="Stankova E."/>
            <person name="Sedo O."/>
            <person name="Micenkova L."/>
            <person name="Svec P."/>
            <person name="Gupta V."/>
            <person name="Sood U."/>
            <person name="Korpole U.S."/>
            <person name="Lal R."/>
        </authorList>
    </citation>
    <scope>NUCLEOTIDE SEQUENCE [LARGE SCALE GENOMIC DNA]</scope>
    <source>
        <strain evidence="2 3">P5342</strain>
    </source>
</reference>
<feature type="signal peptide" evidence="1">
    <location>
        <begin position="1"/>
        <end position="21"/>
    </location>
</feature>
<dbReference type="RefSeq" id="WP_176910038.1">
    <property type="nucleotide sequence ID" value="NZ_JABKAU010000054.1"/>
</dbReference>
<evidence type="ECO:0000256" key="1">
    <source>
        <dbReference type="SAM" id="SignalP"/>
    </source>
</evidence>
<organism evidence="2 3">
    <name type="scientific">Hymenobacter lapidiphilus</name>
    <dbReference type="NCBI Taxonomy" id="2608003"/>
    <lineage>
        <taxon>Bacteria</taxon>
        <taxon>Pseudomonadati</taxon>
        <taxon>Bacteroidota</taxon>
        <taxon>Cytophagia</taxon>
        <taxon>Cytophagales</taxon>
        <taxon>Hymenobacteraceae</taxon>
        <taxon>Hymenobacter</taxon>
    </lineage>
</organism>
<comment type="caution">
    <text evidence="2">The sequence shown here is derived from an EMBL/GenBank/DDBJ whole genome shotgun (WGS) entry which is preliminary data.</text>
</comment>
<keyword evidence="1" id="KW-0732">Signal</keyword>
<name>A0A7Y7PSG4_9BACT</name>